<evidence type="ECO:0000259" key="2">
    <source>
        <dbReference type="Pfam" id="PF14383"/>
    </source>
</evidence>
<dbReference type="Gramene" id="OE9A045116T1">
    <property type="protein sequence ID" value="OE9A045116C1"/>
    <property type="gene ID" value="OE9A045116"/>
</dbReference>
<evidence type="ECO:0000256" key="1">
    <source>
        <dbReference type="SAM" id="MobiDB-lite"/>
    </source>
</evidence>
<feature type="region of interest" description="Disordered" evidence="1">
    <location>
        <begin position="1"/>
        <end position="35"/>
    </location>
</feature>
<comment type="caution">
    <text evidence="3">The sequence shown here is derived from an EMBL/GenBank/DDBJ whole genome shotgun (WGS) entry which is preliminary data.</text>
</comment>
<organism evidence="3 4">
    <name type="scientific">Olea europaea subsp. europaea</name>
    <dbReference type="NCBI Taxonomy" id="158383"/>
    <lineage>
        <taxon>Eukaryota</taxon>
        <taxon>Viridiplantae</taxon>
        <taxon>Streptophyta</taxon>
        <taxon>Embryophyta</taxon>
        <taxon>Tracheophyta</taxon>
        <taxon>Spermatophyta</taxon>
        <taxon>Magnoliopsida</taxon>
        <taxon>eudicotyledons</taxon>
        <taxon>Gunneridae</taxon>
        <taxon>Pentapetalae</taxon>
        <taxon>asterids</taxon>
        <taxon>lamiids</taxon>
        <taxon>Lamiales</taxon>
        <taxon>Oleaceae</taxon>
        <taxon>Oleeae</taxon>
        <taxon>Olea</taxon>
    </lineage>
</organism>
<feature type="compositionally biased region" description="Basic residues" evidence="1">
    <location>
        <begin position="251"/>
        <end position="260"/>
    </location>
</feature>
<feature type="region of interest" description="Disordered" evidence="1">
    <location>
        <begin position="173"/>
        <end position="209"/>
    </location>
</feature>
<accession>A0A8S0RGH0</accession>
<reference evidence="3 4" key="1">
    <citation type="submission" date="2019-12" db="EMBL/GenBank/DDBJ databases">
        <authorList>
            <person name="Alioto T."/>
            <person name="Alioto T."/>
            <person name="Gomez Garrido J."/>
        </authorList>
    </citation>
    <scope>NUCLEOTIDE SEQUENCE [LARGE SCALE GENOMIC DNA]</scope>
</reference>
<keyword evidence="4" id="KW-1185">Reference proteome</keyword>
<evidence type="ECO:0000313" key="4">
    <source>
        <dbReference type="Proteomes" id="UP000594638"/>
    </source>
</evidence>
<name>A0A8S0RGH0_OLEEU</name>
<proteinExistence type="predicted"/>
<dbReference type="PANTHER" id="PTHR35499:SF1">
    <property type="entry name" value="DUF3741 DOMAIN-CONTAINING PROTEIN"/>
    <property type="match status" value="1"/>
</dbReference>
<feature type="region of interest" description="Disordered" evidence="1">
    <location>
        <begin position="251"/>
        <end position="299"/>
    </location>
</feature>
<protein>
    <recommendedName>
        <fullName evidence="2">DUF3741 domain-containing protein</fullName>
    </recommendedName>
</protein>
<feature type="compositionally biased region" description="Basic and acidic residues" evidence="1">
    <location>
        <begin position="192"/>
        <end position="202"/>
    </location>
</feature>
<dbReference type="InterPro" id="IPR032795">
    <property type="entry name" value="DUF3741-assoc"/>
</dbReference>
<dbReference type="EMBL" id="CACTIH010003616">
    <property type="protein sequence ID" value="CAA2978150.1"/>
    <property type="molecule type" value="Genomic_DNA"/>
</dbReference>
<sequence length="409" mass="46240">MRPSSFFSSSSSSSSSSATTTTITSPSVDGKAYNSKNGSPGCLTGILRRLLCLNSLPTYPRDHFKEEEKQPLVSDELQCVEAANYPDDFNTPGVVARLMGLESRPHIMEKSPNSIGRSKSMNAIQSLTKLKSIQGRHQHGQSFREISSYKELEDESFFIISFESAGEIWQGMNSGQKKQTKKDICKNSSIEKQNKENHDANKVLKGQKQGNSINSEEIYSNYKVSEPSNVLKNSCQKSYLVFELVDSNHKGRGRRRRKKVKSEVTKLETGYDSKDSSPNSVLDFAEFPSEPDPDAPDSVRAAAGEVSRLANSKSQRTLSEELENHRKAEKRRLIRDDYDPRNKEKWDVICQLVERETLQSNWIFKEILKEADDFQEIGRYLGQQILDQLLAELLNNLLDIPMKNFDLPP</sequence>
<feature type="compositionally biased region" description="Basic and acidic residues" evidence="1">
    <location>
        <begin position="261"/>
        <end position="275"/>
    </location>
</feature>
<dbReference type="Pfam" id="PF14383">
    <property type="entry name" value="VARLMGL"/>
    <property type="match status" value="1"/>
</dbReference>
<dbReference type="Proteomes" id="UP000594638">
    <property type="component" value="Unassembled WGS sequence"/>
</dbReference>
<dbReference type="AlphaFoldDB" id="A0A8S0RGH0"/>
<gene>
    <name evidence="3" type="ORF">OLEA9_A045116</name>
</gene>
<feature type="compositionally biased region" description="Low complexity" evidence="1">
    <location>
        <begin position="1"/>
        <end position="27"/>
    </location>
</feature>
<feature type="domain" description="DUF3741" evidence="2">
    <location>
        <begin position="91"/>
        <end position="103"/>
    </location>
</feature>
<evidence type="ECO:0000313" key="3">
    <source>
        <dbReference type="EMBL" id="CAA2978150.1"/>
    </source>
</evidence>
<dbReference type="PANTHER" id="PTHR35499">
    <property type="entry name" value="OS05G0128300 PROTEIN"/>
    <property type="match status" value="1"/>
</dbReference>